<dbReference type="Proteomes" id="UP000438448">
    <property type="component" value="Unassembled WGS sequence"/>
</dbReference>
<dbReference type="RefSeq" id="WP_153410914.1">
    <property type="nucleotide sequence ID" value="NZ_WEGK01000006.1"/>
</dbReference>
<feature type="domain" description="FHA" evidence="3">
    <location>
        <begin position="98"/>
        <end position="150"/>
    </location>
</feature>
<dbReference type="OrthoDB" id="5240729at2"/>
<organism evidence="4 5">
    <name type="scientific">Nocardia macrotermitis</name>
    <dbReference type="NCBI Taxonomy" id="2585198"/>
    <lineage>
        <taxon>Bacteria</taxon>
        <taxon>Bacillati</taxon>
        <taxon>Actinomycetota</taxon>
        <taxon>Actinomycetes</taxon>
        <taxon>Mycobacteriales</taxon>
        <taxon>Nocardiaceae</taxon>
        <taxon>Nocardia</taxon>
    </lineage>
</organism>
<evidence type="ECO:0000256" key="1">
    <source>
        <dbReference type="ARBA" id="ARBA00022553"/>
    </source>
</evidence>
<comment type="caution">
    <text evidence="4">The sequence shown here is derived from an EMBL/GenBank/DDBJ whole genome shotgun (WGS) entry which is preliminary data.</text>
</comment>
<feature type="region of interest" description="Disordered" evidence="2">
    <location>
        <begin position="36"/>
        <end position="75"/>
    </location>
</feature>
<dbReference type="PROSITE" id="PS50006">
    <property type="entry name" value="FHA_DOMAIN"/>
    <property type="match status" value="1"/>
</dbReference>
<keyword evidence="1" id="KW-0597">Phosphoprotein</keyword>
<dbReference type="CDD" id="cd00060">
    <property type="entry name" value="FHA"/>
    <property type="match status" value="1"/>
</dbReference>
<evidence type="ECO:0000313" key="4">
    <source>
        <dbReference type="EMBL" id="MQY20132.1"/>
    </source>
</evidence>
<evidence type="ECO:0000313" key="5">
    <source>
        <dbReference type="Proteomes" id="UP000438448"/>
    </source>
</evidence>
<dbReference type="InterPro" id="IPR008984">
    <property type="entry name" value="SMAD_FHA_dom_sf"/>
</dbReference>
<dbReference type="SUPFAM" id="SSF49879">
    <property type="entry name" value="SMAD/FHA domain"/>
    <property type="match status" value="1"/>
</dbReference>
<dbReference type="SMART" id="SM00240">
    <property type="entry name" value="FHA"/>
    <property type="match status" value="1"/>
</dbReference>
<keyword evidence="5" id="KW-1185">Reference proteome</keyword>
<dbReference type="Gene3D" id="2.60.200.20">
    <property type="match status" value="1"/>
</dbReference>
<evidence type="ECO:0000256" key="2">
    <source>
        <dbReference type="SAM" id="MobiDB-lite"/>
    </source>
</evidence>
<dbReference type="AlphaFoldDB" id="A0A7K0D486"/>
<evidence type="ECO:0000259" key="3">
    <source>
        <dbReference type="PROSITE" id="PS50006"/>
    </source>
</evidence>
<protein>
    <recommendedName>
        <fullName evidence="3">FHA domain-containing protein</fullName>
    </recommendedName>
</protein>
<dbReference type="Pfam" id="PF00498">
    <property type="entry name" value="FHA"/>
    <property type="match status" value="1"/>
</dbReference>
<gene>
    <name evidence="4" type="ORF">NRB20_32280</name>
</gene>
<accession>A0A7K0D486</accession>
<proteinExistence type="predicted"/>
<dbReference type="InterPro" id="IPR000253">
    <property type="entry name" value="FHA_dom"/>
</dbReference>
<name>A0A7K0D486_9NOCA</name>
<reference evidence="4 5" key="1">
    <citation type="submission" date="2019-10" db="EMBL/GenBank/DDBJ databases">
        <title>Nocardia macrotermitis sp. nov. and Nocardia aurantia sp. nov., isolated from the gut of fungus growing-termite Macrotermes natalensis.</title>
        <authorList>
            <person name="Benndorf R."/>
            <person name="Schwitalla J."/>
            <person name="Martin K."/>
            <person name="De Beer W."/>
            <person name="Kaster A.-K."/>
            <person name="Vollmers J."/>
            <person name="Poulsen M."/>
            <person name="Beemelmanns C."/>
        </authorList>
    </citation>
    <scope>NUCLEOTIDE SEQUENCE [LARGE SCALE GENOMIC DNA]</scope>
    <source>
        <strain evidence="4 5">RB20</strain>
    </source>
</reference>
<feature type="compositionally biased region" description="Low complexity" evidence="2">
    <location>
        <begin position="50"/>
        <end position="60"/>
    </location>
</feature>
<dbReference type="EMBL" id="WEGK01000006">
    <property type="protein sequence ID" value="MQY20132.1"/>
    <property type="molecule type" value="Genomic_DNA"/>
</dbReference>
<sequence>MADVMREPVLCVCEQYWDSAQFAQCPYCGTDLTDLANRGTPPAPGDTDDGTTTGRGHTGPIEPDQPGAGTRVDPDKRTTHIDLVVNGTHHTLAPGDRLLLGRDDDYPVEPAFRAHTNISRRHAIARFDGERLFVTDTDSTNGTFVDDIRIDTHREHEVRPGQRLRLAADVPIEILRRR</sequence>